<evidence type="ECO:0000259" key="4">
    <source>
        <dbReference type="PROSITE" id="PS50002"/>
    </source>
</evidence>
<keyword evidence="6" id="KW-1185">Reference proteome</keyword>
<evidence type="ECO:0000256" key="2">
    <source>
        <dbReference type="PROSITE-ProRule" id="PRU00192"/>
    </source>
</evidence>
<dbReference type="SUPFAM" id="SSF50044">
    <property type="entry name" value="SH3-domain"/>
    <property type="match status" value="1"/>
</dbReference>
<dbReference type="InterPro" id="IPR036028">
    <property type="entry name" value="SH3-like_dom_sf"/>
</dbReference>
<evidence type="ECO:0000313" key="6">
    <source>
        <dbReference type="Proteomes" id="UP000479190"/>
    </source>
</evidence>
<dbReference type="PROSITE" id="PS50002">
    <property type="entry name" value="SH3"/>
    <property type="match status" value="1"/>
</dbReference>
<dbReference type="AlphaFoldDB" id="A0A6H5IG69"/>
<gene>
    <name evidence="5" type="ORF">TBRA_LOCUS6627</name>
</gene>
<name>A0A6H5IG69_9HYME</name>
<organism evidence="5 6">
    <name type="scientific">Trichogramma brassicae</name>
    <dbReference type="NCBI Taxonomy" id="86971"/>
    <lineage>
        <taxon>Eukaryota</taxon>
        <taxon>Metazoa</taxon>
        <taxon>Ecdysozoa</taxon>
        <taxon>Arthropoda</taxon>
        <taxon>Hexapoda</taxon>
        <taxon>Insecta</taxon>
        <taxon>Pterygota</taxon>
        <taxon>Neoptera</taxon>
        <taxon>Endopterygota</taxon>
        <taxon>Hymenoptera</taxon>
        <taxon>Apocrita</taxon>
        <taxon>Proctotrupomorpha</taxon>
        <taxon>Chalcidoidea</taxon>
        <taxon>Trichogrammatidae</taxon>
        <taxon>Trichogramma</taxon>
    </lineage>
</organism>
<dbReference type="InterPro" id="IPR001452">
    <property type="entry name" value="SH3_domain"/>
</dbReference>
<dbReference type="CDD" id="cd00174">
    <property type="entry name" value="SH3"/>
    <property type="match status" value="1"/>
</dbReference>
<keyword evidence="1 2" id="KW-0728">SH3 domain</keyword>
<reference evidence="5 6" key="1">
    <citation type="submission" date="2020-02" db="EMBL/GenBank/DDBJ databases">
        <authorList>
            <person name="Ferguson B K."/>
        </authorList>
    </citation>
    <scope>NUCLEOTIDE SEQUENCE [LARGE SCALE GENOMIC DNA]</scope>
</reference>
<feature type="region of interest" description="Disordered" evidence="3">
    <location>
        <begin position="1"/>
        <end position="88"/>
    </location>
</feature>
<sequence>MEKLQDTRSECGGRKSASSALRQRRPQSAIPSRNPKSTSSTTSSLSSSSGTPSTSTTASRCPSEIGSGSRSSGASEKKIATSSGSQQQQKRLLQTLLLVRENYQAEQQQQQQQQLARIDQGSAATDALSVNKGEVVLLLGEHRPDADGRYRVRAKDGREGFIPAAVAAHGTSDWKDE</sequence>
<dbReference type="EMBL" id="CADCXV010000753">
    <property type="protein sequence ID" value="CAB0034729.1"/>
    <property type="molecule type" value="Genomic_DNA"/>
</dbReference>
<feature type="domain" description="SH3" evidence="4">
    <location>
        <begin position="109"/>
        <end position="172"/>
    </location>
</feature>
<proteinExistence type="predicted"/>
<evidence type="ECO:0000256" key="1">
    <source>
        <dbReference type="ARBA" id="ARBA00022443"/>
    </source>
</evidence>
<dbReference type="Gene3D" id="2.30.30.40">
    <property type="entry name" value="SH3 Domains"/>
    <property type="match status" value="1"/>
</dbReference>
<accession>A0A6H5IG69</accession>
<feature type="compositionally biased region" description="Low complexity" evidence="3">
    <location>
        <begin position="37"/>
        <end position="59"/>
    </location>
</feature>
<dbReference type="Pfam" id="PF07653">
    <property type="entry name" value="SH3_2"/>
    <property type="match status" value="1"/>
</dbReference>
<protein>
    <recommendedName>
        <fullName evidence="4">SH3 domain-containing protein</fullName>
    </recommendedName>
</protein>
<feature type="compositionally biased region" description="Basic and acidic residues" evidence="3">
    <location>
        <begin position="1"/>
        <end position="13"/>
    </location>
</feature>
<evidence type="ECO:0000256" key="3">
    <source>
        <dbReference type="SAM" id="MobiDB-lite"/>
    </source>
</evidence>
<dbReference type="Proteomes" id="UP000479190">
    <property type="component" value="Unassembled WGS sequence"/>
</dbReference>
<feature type="compositionally biased region" description="Polar residues" evidence="3">
    <location>
        <begin position="66"/>
        <end position="85"/>
    </location>
</feature>
<evidence type="ECO:0000313" key="5">
    <source>
        <dbReference type="EMBL" id="CAB0034729.1"/>
    </source>
</evidence>